<protein>
    <recommendedName>
        <fullName evidence="3">DNA recombination-mediator protein A</fullName>
    </recommendedName>
</protein>
<organism evidence="1 2">
    <name type="scientific">Streptomyces himastatinicus ATCC 53653</name>
    <dbReference type="NCBI Taxonomy" id="457427"/>
    <lineage>
        <taxon>Bacteria</taxon>
        <taxon>Bacillati</taxon>
        <taxon>Actinomycetota</taxon>
        <taxon>Actinomycetes</taxon>
        <taxon>Kitasatosporales</taxon>
        <taxon>Streptomycetaceae</taxon>
        <taxon>Streptomyces</taxon>
        <taxon>Streptomyces violaceusniger group</taxon>
    </lineage>
</organism>
<name>D9WM37_9ACTN</name>
<dbReference type="Proteomes" id="UP000003963">
    <property type="component" value="Unassembled WGS sequence"/>
</dbReference>
<dbReference type="AlphaFoldDB" id="D9WM37"/>
<dbReference type="Gene3D" id="3.40.50.450">
    <property type="match status" value="1"/>
</dbReference>
<keyword evidence="2" id="KW-1185">Reference proteome</keyword>
<reference evidence="1 2" key="1">
    <citation type="submission" date="2009-02" db="EMBL/GenBank/DDBJ databases">
        <title>Annotation of Streptomyces hygroscopicus strain ATCC 53653.</title>
        <authorList>
            <consortium name="The Broad Institute Genome Sequencing Platform"/>
            <consortium name="Broad Institute Microbial Sequencing Center"/>
            <person name="Fischbach M."/>
            <person name="Godfrey P."/>
            <person name="Ward D."/>
            <person name="Young S."/>
            <person name="Zeng Q."/>
            <person name="Koehrsen M."/>
            <person name="Alvarado L."/>
            <person name="Berlin A.M."/>
            <person name="Bochicchio J."/>
            <person name="Borenstein D."/>
            <person name="Chapman S.B."/>
            <person name="Chen Z."/>
            <person name="Engels R."/>
            <person name="Freedman E."/>
            <person name="Gellesch M."/>
            <person name="Goldberg J."/>
            <person name="Griggs A."/>
            <person name="Gujja S."/>
            <person name="Heilman E.R."/>
            <person name="Heiman D.I."/>
            <person name="Hepburn T.A."/>
            <person name="Howarth C."/>
            <person name="Jen D."/>
            <person name="Larson L."/>
            <person name="Lewis B."/>
            <person name="Mehta T."/>
            <person name="Park D."/>
            <person name="Pearson M."/>
            <person name="Richards J."/>
            <person name="Roberts A."/>
            <person name="Saif S."/>
            <person name="Shea T.D."/>
            <person name="Shenoy N."/>
            <person name="Sisk P."/>
            <person name="Stolte C."/>
            <person name="Sykes S.N."/>
            <person name="Thomson T."/>
            <person name="Walk T."/>
            <person name="White J."/>
            <person name="Yandava C."/>
            <person name="Straight P."/>
            <person name="Clardy J."/>
            <person name="Hung D."/>
            <person name="Kolter R."/>
            <person name="Mekalanos J."/>
            <person name="Walker S."/>
            <person name="Walsh C.T."/>
            <person name="Wieland-Brown L.C."/>
            <person name="Haas B."/>
            <person name="Nusbaum C."/>
            <person name="Birren B."/>
        </authorList>
    </citation>
    <scope>NUCLEOTIDE SEQUENCE [LARGE SCALE GENOMIC DNA]</scope>
    <source>
        <strain evidence="1 2">ATCC 53653</strain>
    </source>
</reference>
<dbReference type="SUPFAM" id="SSF102405">
    <property type="entry name" value="MCP/YpsA-like"/>
    <property type="match status" value="1"/>
</dbReference>
<evidence type="ECO:0000313" key="2">
    <source>
        <dbReference type="Proteomes" id="UP000003963"/>
    </source>
</evidence>
<evidence type="ECO:0008006" key="3">
    <source>
        <dbReference type="Google" id="ProtNLM"/>
    </source>
</evidence>
<dbReference type="HOGENOM" id="CLU_1721291_0_0_11"/>
<dbReference type="EMBL" id="GG657754">
    <property type="protein sequence ID" value="EFL25740.1"/>
    <property type="molecule type" value="Genomic_DNA"/>
</dbReference>
<dbReference type="STRING" id="457427.SSOG_05454"/>
<sequence>MSPHRQVQRDLTTYDTEWIMTRAVTITGTRSTGHHGLKSYAELFAHYLAPFAGEETRFYIGGAKGIDSLSLLWLAGNTHAQITIVVPGTIHQQPPEAQQAITRSRDRITDVVELHAAELGSPAYHARNRWMVDHSDMVIGFPLIGPQGTAGTWQTLNYGAEQGKPHLIVPV</sequence>
<gene>
    <name evidence="1" type="ORF">SSOG_05454</name>
</gene>
<evidence type="ECO:0000313" key="1">
    <source>
        <dbReference type="EMBL" id="EFL25740.1"/>
    </source>
</evidence>
<accession>D9WM37</accession>
<proteinExistence type="predicted"/>